<evidence type="ECO:0000313" key="3">
    <source>
        <dbReference type="Proteomes" id="UP000053260"/>
    </source>
</evidence>
<keyword evidence="3" id="KW-1185">Reference proteome</keyword>
<keyword evidence="1" id="KW-0472">Membrane</keyword>
<dbReference type="AlphaFoldDB" id="A0A101USC9"/>
<name>A0A101USC9_9ACTN</name>
<dbReference type="OrthoDB" id="4250273at2"/>
<gene>
    <name evidence="2" type="ORF">AQJ91_38300</name>
</gene>
<evidence type="ECO:0000256" key="1">
    <source>
        <dbReference type="SAM" id="Phobius"/>
    </source>
</evidence>
<organism evidence="2 3">
    <name type="scientific">Streptomyces dysideae</name>
    <dbReference type="NCBI Taxonomy" id="909626"/>
    <lineage>
        <taxon>Bacteria</taxon>
        <taxon>Bacillati</taxon>
        <taxon>Actinomycetota</taxon>
        <taxon>Actinomycetes</taxon>
        <taxon>Kitasatosporales</taxon>
        <taxon>Streptomycetaceae</taxon>
        <taxon>Streptomyces</taxon>
    </lineage>
</organism>
<reference evidence="2 3" key="1">
    <citation type="submission" date="2015-10" db="EMBL/GenBank/DDBJ databases">
        <title>Draft genome sequence of Streptomyces sp. RV15, isolated from a marine sponge.</title>
        <authorList>
            <person name="Ruckert C."/>
            <person name="Abdelmohsen U.R."/>
            <person name="Winkler A."/>
            <person name="Hentschel U."/>
            <person name="Kalinowski J."/>
            <person name="Kampfer P."/>
            <person name="Glaeser S."/>
        </authorList>
    </citation>
    <scope>NUCLEOTIDE SEQUENCE [LARGE SCALE GENOMIC DNA]</scope>
    <source>
        <strain evidence="2 3">RV15</strain>
    </source>
</reference>
<evidence type="ECO:0000313" key="2">
    <source>
        <dbReference type="EMBL" id="KUO15978.1"/>
    </source>
</evidence>
<dbReference type="Proteomes" id="UP000053260">
    <property type="component" value="Unassembled WGS sequence"/>
</dbReference>
<sequence>MDAVVWTLVFLGDLATAACAVHLTRRHHRDPAGLVPSLHRTAPILLAAGLLPVPALLSGDAPAAAWGLWGATTIAAALVYAVGDTLRDLAPPTRTASEPGSRR</sequence>
<dbReference type="EMBL" id="LMXB01000097">
    <property type="protein sequence ID" value="KUO15978.1"/>
    <property type="molecule type" value="Genomic_DNA"/>
</dbReference>
<accession>A0A101USC9</accession>
<feature type="transmembrane region" description="Helical" evidence="1">
    <location>
        <begin position="41"/>
        <end position="57"/>
    </location>
</feature>
<dbReference type="RefSeq" id="WP_067031391.1">
    <property type="nucleotide sequence ID" value="NZ_KQ949109.1"/>
</dbReference>
<protein>
    <submittedName>
        <fullName evidence="2">Uncharacterized protein</fullName>
    </submittedName>
</protein>
<comment type="caution">
    <text evidence="2">The sequence shown here is derived from an EMBL/GenBank/DDBJ whole genome shotgun (WGS) entry which is preliminary data.</text>
</comment>
<keyword evidence="1" id="KW-1133">Transmembrane helix</keyword>
<feature type="transmembrane region" description="Helical" evidence="1">
    <location>
        <begin position="64"/>
        <end position="83"/>
    </location>
</feature>
<keyword evidence="1" id="KW-0812">Transmembrane</keyword>
<proteinExistence type="predicted"/>